<gene>
    <name evidence="1" type="ORF">QR98_0016730</name>
</gene>
<dbReference type="AlphaFoldDB" id="A0A131ZX26"/>
<dbReference type="PANTHER" id="PTHR28498">
    <property type="entry name" value="ZINC FINGER SWIM DOMAIN-CONTAINING PROTEIN 7"/>
    <property type="match status" value="1"/>
</dbReference>
<dbReference type="PANTHER" id="PTHR28498:SF1">
    <property type="entry name" value="ZINC FINGER SWIM DOMAIN-CONTAINING PROTEIN 7"/>
    <property type="match status" value="1"/>
</dbReference>
<dbReference type="EMBL" id="JXLN01004396">
    <property type="protein sequence ID" value="KPM03243.1"/>
    <property type="molecule type" value="Genomic_DNA"/>
</dbReference>
<dbReference type="Proteomes" id="UP000616769">
    <property type="component" value="Unassembled WGS sequence"/>
</dbReference>
<organism evidence="1 2">
    <name type="scientific">Sarcoptes scabiei</name>
    <name type="common">Itch mite</name>
    <name type="synonym">Acarus scabiei</name>
    <dbReference type="NCBI Taxonomy" id="52283"/>
    <lineage>
        <taxon>Eukaryota</taxon>
        <taxon>Metazoa</taxon>
        <taxon>Ecdysozoa</taxon>
        <taxon>Arthropoda</taxon>
        <taxon>Chelicerata</taxon>
        <taxon>Arachnida</taxon>
        <taxon>Acari</taxon>
        <taxon>Acariformes</taxon>
        <taxon>Sarcoptiformes</taxon>
        <taxon>Astigmata</taxon>
        <taxon>Psoroptidia</taxon>
        <taxon>Sarcoptoidea</taxon>
        <taxon>Sarcoptidae</taxon>
        <taxon>Sarcoptinae</taxon>
        <taxon>Sarcoptes</taxon>
    </lineage>
</organism>
<dbReference type="VEuPathDB" id="VectorBase:SSCA007864"/>
<accession>A0A131ZX26</accession>
<dbReference type="PROSITE" id="PS50966">
    <property type="entry name" value="ZF_SWIM"/>
    <property type="match status" value="1"/>
</dbReference>
<evidence type="ECO:0000313" key="1">
    <source>
        <dbReference type="EMBL" id="KPM03243.1"/>
    </source>
</evidence>
<sequence length="110" mass="12893">MLINERTIKKLTTSSGKYLVKVFNEKILFKEQKSKNNSARIEYHYCLVNGNYCNCIQFLYDGLIQDELLWCKHLIAAKLALAMGRYENILIDDQEYNEICMNTIMKVQTS</sequence>
<dbReference type="OrthoDB" id="6477678at2759"/>
<dbReference type="InterPro" id="IPR007527">
    <property type="entry name" value="Znf_SWIM"/>
</dbReference>
<dbReference type="GO" id="GO:0000724">
    <property type="term" value="P:double-strand break repair via homologous recombination"/>
    <property type="evidence" value="ECO:0007669"/>
    <property type="project" value="TreeGrafter"/>
</dbReference>
<name>A0A131ZX26_SARSC</name>
<evidence type="ECO:0000313" key="2">
    <source>
        <dbReference type="Proteomes" id="UP000616769"/>
    </source>
</evidence>
<comment type="caution">
    <text evidence="1">The sequence shown here is derived from an EMBL/GenBank/DDBJ whole genome shotgun (WGS) entry which is preliminary data.</text>
</comment>
<reference evidence="1 2" key="1">
    <citation type="journal article" date="2015" name="Parasit. Vectors">
        <title>Draft genome of the scabies mite.</title>
        <authorList>
            <person name="Rider S.D.Jr."/>
            <person name="Morgan M.S."/>
            <person name="Arlian L.G."/>
        </authorList>
    </citation>
    <scope>NUCLEOTIDE SEQUENCE [LARGE SCALE GENOMIC DNA]</scope>
    <source>
        <strain evidence="1">Arlian Lab</strain>
    </source>
</reference>
<proteinExistence type="predicted"/>
<protein>
    <submittedName>
        <fullName evidence="1">Uncharacterized protein</fullName>
    </submittedName>
</protein>
<dbReference type="GO" id="GO:0008270">
    <property type="term" value="F:zinc ion binding"/>
    <property type="evidence" value="ECO:0007669"/>
    <property type="project" value="InterPro"/>
</dbReference>